<evidence type="ECO:0000313" key="3">
    <source>
        <dbReference type="Proteomes" id="UP000197068"/>
    </source>
</evidence>
<dbReference type="RefSeq" id="WP_057181444.1">
    <property type="nucleotide sequence ID" value="NZ_BDQM01000025.1"/>
</dbReference>
<dbReference type="EMBL" id="BDQM01000025">
    <property type="protein sequence ID" value="GAW97097.1"/>
    <property type="molecule type" value="Genomic_DNA"/>
</dbReference>
<feature type="chain" id="PRO_5047204323" description="DUF3570 domain-containing protein" evidence="1">
    <location>
        <begin position="20"/>
        <end position="424"/>
    </location>
</feature>
<keyword evidence="1" id="KW-0732">Signal</keyword>
<dbReference type="InterPro" id="IPR021953">
    <property type="entry name" value="DUF3570"/>
</dbReference>
<sequence>MKKNNTKLSLLIVSSVVSAVIPLTSVAENKVAIQMQTYQENDDRIKVQDGKMSIEHDFGLDHTLNVEFDWDSISGASPTWDTVSGASQTATSDASTGASSCIDEEGNYYTLCRDTRAIAGIIGDGSSNLDDFSYSNVELEDHRNSAALLYTYRTRKMRNEISVGVSYSKESDFINTGISAEYMMYTDTSKNRAITVGVSYMANEVYDYAIDKWHDFSLINYQVGITQVFNSHMVGKFNVFYMAEEGHLSNPYFNVVRRINVTQGELVTLGSPVNFKYYLARESRPEQRKAGGISAQTVSQLNDYTQWHISYRFYQDSWDVDSHTIESKSYHRVTDKIRLSPALRYYRQGAANFFKAHDATDYVFDETGYASADHRLGNFDSLTVQFAVEYLPTDKLTWNIVTGYQQQSSGLTFAWVNFGAQYHY</sequence>
<evidence type="ECO:0008006" key="4">
    <source>
        <dbReference type="Google" id="ProtNLM"/>
    </source>
</evidence>
<dbReference type="Pfam" id="PF12094">
    <property type="entry name" value="DUF3570"/>
    <property type="match status" value="2"/>
</dbReference>
<evidence type="ECO:0000256" key="1">
    <source>
        <dbReference type="SAM" id="SignalP"/>
    </source>
</evidence>
<gene>
    <name evidence="2" type="ORF">MTCD1_02723</name>
</gene>
<organism evidence="2 3">
    <name type="scientific">Colwellia marinimaniae</name>
    <dbReference type="NCBI Taxonomy" id="1513592"/>
    <lineage>
        <taxon>Bacteria</taxon>
        <taxon>Pseudomonadati</taxon>
        <taxon>Pseudomonadota</taxon>
        <taxon>Gammaproteobacteria</taxon>
        <taxon>Alteromonadales</taxon>
        <taxon>Colwelliaceae</taxon>
        <taxon>Colwellia</taxon>
    </lineage>
</organism>
<reference evidence="2 3" key="1">
    <citation type="submission" date="2017-06" db="EMBL/GenBank/DDBJ databases">
        <title>Whole Genome Sequences of Colwellia marinimaniae MTCD1.</title>
        <authorList>
            <person name="Kusumoto H."/>
            <person name="Inoue M."/>
            <person name="Tanikawa K."/>
            <person name="Maeji H."/>
            <person name="Cameron J.H."/>
            <person name="Bartlett D.H."/>
        </authorList>
    </citation>
    <scope>NUCLEOTIDE SEQUENCE [LARGE SCALE GENOMIC DNA]</scope>
    <source>
        <strain evidence="2 3">MTCD1</strain>
    </source>
</reference>
<name>A0ABQ0MXJ8_9GAMM</name>
<dbReference type="Proteomes" id="UP000197068">
    <property type="component" value="Unassembled WGS sequence"/>
</dbReference>
<keyword evidence="3" id="KW-1185">Reference proteome</keyword>
<accession>A0ABQ0MXJ8</accession>
<proteinExistence type="predicted"/>
<protein>
    <recommendedName>
        <fullName evidence="4">DUF3570 domain-containing protein</fullName>
    </recommendedName>
</protein>
<evidence type="ECO:0000313" key="2">
    <source>
        <dbReference type="EMBL" id="GAW97097.1"/>
    </source>
</evidence>
<feature type="signal peptide" evidence="1">
    <location>
        <begin position="1"/>
        <end position="19"/>
    </location>
</feature>
<comment type="caution">
    <text evidence="2">The sequence shown here is derived from an EMBL/GenBank/DDBJ whole genome shotgun (WGS) entry which is preliminary data.</text>
</comment>